<keyword evidence="3" id="KW-1185">Reference proteome</keyword>
<reference evidence="2" key="1">
    <citation type="journal article" date="2021" name="Nat. Commun.">
        <title>Genetic determinants of endophytism in the Arabidopsis root mycobiome.</title>
        <authorList>
            <person name="Mesny F."/>
            <person name="Miyauchi S."/>
            <person name="Thiergart T."/>
            <person name="Pickel B."/>
            <person name="Atanasova L."/>
            <person name="Karlsson M."/>
            <person name="Huettel B."/>
            <person name="Barry K.W."/>
            <person name="Haridas S."/>
            <person name="Chen C."/>
            <person name="Bauer D."/>
            <person name="Andreopoulos W."/>
            <person name="Pangilinan J."/>
            <person name="LaButti K."/>
            <person name="Riley R."/>
            <person name="Lipzen A."/>
            <person name="Clum A."/>
            <person name="Drula E."/>
            <person name="Henrissat B."/>
            <person name="Kohler A."/>
            <person name="Grigoriev I.V."/>
            <person name="Martin F.M."/>
            <person name="Hacquard S."/>
        </authorList>
    </citation>
    <scope>NUCLEOTIDE SEQUENCE</scope>
    <source>
        <strain evidence="2">MPI-CAGE-CH-0235</strain>
    </source>
</reference>
<protein>
    <submittedName>
        <fullName evidence="2">Uncharacterized protein</fullName>
    </submittedName>
</protein>
<dbReference type="Proteomes" id="UP000813444">
    <property type="component" value="Unassembled WGS sequence"/>
</dbReference>
<keyword evidence="1" id="KW-1133">Transmembrane helix</keyword>
<organism evidence="2 3">
    <name type="scientific">Stachybotrys elegans</name>
    <dbReference type="NCBI Taxonomy" id="80388"/>
    <lineage>
        <taxon>Eukaryota</taxon>
        <taxon>Fungi</taxon>
        <taxon>Dikarya</taxon>
        <taxon>Ascomycota</taxon>
        <taxon>Pezizomycotina</taxon>
        <taxon>Sordariomycetes</taxon>
        <taxon>Hypocreomycetidae</taxon>
        <taxon>Hypocreales</taxon>
        <taxon>Stachybotryaceae</taxon>
        <taxon>Stachybotrys</taxon>
    </lineage>
</organism>
<feature type="transmembrane region" description="Helical" evidence="1">
    <location>
        <begin position="45"/>
        <end position="67"/>
    </location>
</feature>
<comment type="caution">
    <text evidence="2">The sequence shown here is derived from an EMBL/GenBank/DDBJ whole genome shotgun (WGS) entry which is preliminary data.</text>
</comment>
<gene>
    <name evidence="2" type="ORF">B0I35DRAFT_447548</name>
</gene>
<evidence type="ECO:0000313" key="2">
    <source>
        <dbReference type="EMBL" id="KAH7302934.1"/>
    </source>
</evidence>
<evidence type="ECO:0000256" key="1">
    <source>
        <dbReference type="SAM" id="Phobius"/>
    </source>
</evidence>
<evidence type="ECO:0000313" key="3">
    <source>
        <dbReference type="Proteomes" id="UP000813444"/>
    </source>
</evidence>
<feature type="transmembrane region" description="Helical" evidence="1">
    <location>
        <begin position="12"/>
        <end position="33"/>
    </location>
</feature>
<keyword evidence="1" id="KW-0812">Transmembrane</keyword>
<sequence>MFYDVESLASMLRFSMLFWFMVFFDLTMAAMNFAAQQSGAEWNTVLGTVVVHMSLLILLCRHIVLIMDFL</sequence>
<name>A0A8K0WJ13_9HYPO</name>
<keyword evidence="1" id="KW-0472">Membrane</keyword>
<accession>A0A8K0WJ13</accession>
<dbReference type="AlphaFoldDB" id="A0A8K0WJ13"/>
<proteinExistence type="predicted"/>
<dbReference type="EMBL" id="JAGPNK010000045">
    <property type="protein sequence ID" value="KAH7302934.1"/>
    <property type="molecule type" value="Genomic_DNA"/>
</dbReference>